<sequence>MSAHDNGSNDSNIRTCISSVSSSGSMHHTAGDAAVTGVAPGCESMKHLDASAATRTAVPFPDTSAALTPDGSSSLARALGSSTNQDMPSTTSAVPPQPSSRSQNSLLSSFRTSAPLAATPLPTSLAGGSVAYQHQSIAVADSIVRSSSALFSHEQAVALRSAKRDVSTSPPSRHIGGDSSRSATPLTVSTTASLDPRGENTPIQQNALEVLQRAVNHVRSNLQQSNVVKPSVASGTEDERTGHSIAQAVRAAVRAAEMIDQENVRSNRVMECIVAKGHAAQTEEELTWLYRHALLTSLLDTEDLQRIVPLSLHREYTHGELILDFGAPVQHLYVVVWGSVDVFRIDSVNNEQKAMEGAFRVASHQSVSMKLRSMSGSRDRHGSLSSYGLRLSDGQDASTNSDIPSDAVYTHVASLCPGQVFGIENCVFNTTSQYVFRAGSAMSKTVVSLLPYEELQPVLSGNPRFAQGVGVCITDSMDVFGPIREFCRYVFSPTSAQNEYLPLWSILESYTRIHNVIHTKLFSHEVDTGAWGYALNRLPDNLTSTFCFDLVHALPPFIASRMKVEARAADTRKTADGLARTRSMRTAITYIRTRERRRCTWHLGMEGKTLVLLRDGFTDLLDFLTMLCVHIIESNKLRGRMQGMVHPPAIDVLDEYLRQREQEELEGKYLAADGVTRDTEMQRVQTILKRMPLTEGEQAGLLRNWGHNTLLRLYEIMMHREEYNVRVDPSLSLKFQTNPFHEWALNLRGCVLEKLGLDRFSALPDDLCIDVISSNTHCIKNLLCSFNRKYRNEILDYVRLSESKRLGRPEEWHNMDDMLYAALTGFLQNERPDLKEEYNRSLEQSGITVLQDTAMTGLQVDVIPVHLLNFNTIDEAIRDAMHAHYVEATKSYNGEGESEASSSQVPTWSQVCKPIWRRSSEGSPIRVPGCMTTSGRKNISANAAAGAAPLDGDGDAGGELSPTGYDGSASANESLSTPRGAPMSHLGRNGRRQQHFLINMDFAFGAQAEGICRVIFSAFGKRIRSVSVMGKAGGLTGKRGDIQLASHVLLSKSSLILEDNQDELRNCRNQDLTAQRLQELAGPRVKVHHGKVLTVTGTMLQNVSLLRYYQQVWRCIGTEMEGSYFARVIEDFYRQGIAHPGLTTRFAYYTSDLPLAQNDAEMEARRTHRLPAGGATLSAPMSPQEGVPPLYAIARGILENLLGSHCARTSHTFGRSFLSPFHKAPHPKPPDAANGMPLIVQRTYKLGVGSATDADAPASSTSPSVVPSAPEEHVTTRTCHRWSYVDASRHETCIVTLQAHYSLHVDVKGEGSTAATLSLQQAGGYPEGPSSDDGLCGFAWEFIWIPSPCPSSEAAGAAAAVTSSSGVINDEADLEAQQPARARFFFHRTTSLAQSTLQGIGGVLFLSSRHVLVATETLDAAGAATGPAATSRGAPNDQLRDAAHYSLMDSFVLSSGDAAAARSASCACSWIRVAASASLPCPFASPQAPRHAGTTSAPPSRPSTVLLLVAGVPLRLPHHTSAAAAAAPLMRLVYVFALLGSSTGGGSSGNADPEHRAWDVMACVADLCSSGASADDPHSLQVRVRHAVTLPLLRLSVQKVSTEDGVHRGGGGTGWAHARDGAGGANRTQSTSSQQQQSLDPHDLLWAFVEDEDTRTVHPLRGGQLCGSLVALLPCCCAPARTLVAPPLPAAASSPVANSAPSPPAVLCMGFRGDTPYGVLGVSSAELDSYAKANQQRQQHPGRASHSSVQEIIEQLLPSPERAVYELAVGGLTKCICPAATIASRAAPMSMTALPAHTSLLMLIVDGIHTRGSRDSAAQQAGAARVVAAPAATLPQGLYLTETLSYDALAQLASSGRPEEAVEGQNSRVRVHHVPPTRTLWRGLDPLVLSVPSVPTSAAGIMDGEWGDEDSTTQGMAQAAHRDVLAWDIADVGRWMEWLSETAGGSADGTYGKDHHTALMVGESAAEAEGTVTSASPSSMATVTAVASHTCASSSTATAASVVRSFPCFNELTHELTMLWYCCNGAAGHSSEEEDQAATERAVALVRPPLWKPRTAASSHQEWEAHVAEWVAAEQVRGRLHSSTTPPSDAGVAAATYRAMRMLWAYAVLHEARPALPQWPGALMEVLRSTAADAAEHQTCLYLYARAVQTFTVARLASSYGDDTAKLETEVRHMRRAAAVFLRLVLRTLAALDWCAGDVLGWMCCQWMVRWFLGSGAGATAAEATRSPSPTTTTASVVQEQAAAVEGRAMQVLLQLGAAAREPVRIEAAFSSTSSPQRPLDWLRRALLLFASRNRQLPLELTVEDILEASGVLLQPETAPEVALATVASGWSEASDEEATADAAPPWPTPDTAELRESMEYALLRLAKPEELYRVVHHLAHVSPATYLERSSASTRTIRGRRLRGLQRLVVRGVLTVADLHALVCAGWASGRPHDAAPPGGFTFVCYIVDVAMKFTSTVSPATTGTMKTAEAYERLVIAALDTWGVPGSYEDGGQAQGASHARTEAADATDRRPVYPLLNTPELDGFATAEATTAVPIPFPFTLLAPLLTVYLWYHVTHRLCAALQLLPPAASEAAAGIQPEKTPGIDIADEQQHAPWLRRAKLRDGAHLQALHRGVCVLRCLTQEDATATEELFAAMRLVYSRPQRDFGHQSARQQGEHAGTAKVMNSAVAVGGDTAVAAASAVGGSWVSQYLIAWHHLLPLEAPPLCSAGALLAYQERCCHAAAPAAPHIGDVMRVLHLVYASAGSGRVLRAQVSRAMGLQQQVRKEAAAEGYAHSYAAFTRALQSWRTIAQKQHHHSTEKPSATTSTMRSGGVATGDAVAAWLVQIWANVLLCDSGAVTDVGMPCLLYALPALEQLAVEEELESSNGHSSRTPTPVPSYPQHNEPLTWGASGTSPDGAEGPRHGRAPERLCAGEVCERVRRQLRRLVDLYGVPPSASPGTSPARCGDVRFSTLAQLMALQPTASLAASTGCTTYVAAAAAVAMRHTTSYTILRRELRCYILAELRMSGYVEESAAMHAAEAGIEDTPGCTAAEAAPHLPRLPMPCWRLVTSEAQLKAFINALADAVEPLTGALDAADGTTQRGPAAKQTTTSAVMCADASILRLLRQWIRGVAAPLYQNMEDSGKKAVLEIITDSFAREYLTAPRGEGATPSPGSTAPVSRSYLESDVHVGWRQWRKEAAARNVNGKGVVMLECLSACVAADHQQLVRMALPTPSDDEAPQQAVSAVQPTGPGAKVAGSSAADAAAVIGSTWLDVGSALRASLFSTLGASVAPRAAHQRQQQRAQTSSLAVSLSRGEARPASASAAEAPLPFPTPQPLAAPTIISGDDGSSRTLGLAVGGTDELHLLRKEEAFKRRQCSEQLLHEQKLLFASPAFQGSLLQLYVALRAEKRRKELVAFALDQHDLIFALAHREQQLRLDEAREALRRSWCEWGERQRLAVRRLLQEERDARMGVQAIGYAAWSLLLDAERQERCVRVLYEEGRAGVMALEDDARDELAVAAARAHLELTKLAAEAEEEAYWQAEEAAWARMQEEEQQETSRHQNQSLPAVQRQGSRMSSLSCASSSSSVDSPLKPSADPPTAAAAVAHPRVVRGGGARVVGEDSGPAARKHVRRGGRKERGGGAAAVVALRSPRSAVGLREAGDAVAPTPARAGATAITSVAAEQHQQQVPPHSASLAAHSTHSEDEENVVPGWGGGLAQAAVQSAISGAGGFFSTLSHWQTALRDTVAPPPPACGRGRAADRQAAVSDAPRGSTAGQLSVVAGIAKEAAPPAPVVVPDPARSREAQADDWGWSSNSDKGISPVEVKPPESKAEENESCAATTVPLPSRSIAPLRKASASGEMSVAAAPAPKERPQQDATAAAAAARRPRKKKGFAAAAVLVEPVSSASAHVAPLASSLLLPPQQSVKQLRGQQQQRHASSPDDPAAPNPVRNILSAIEAAATEMISEPKGAPSPATRPEHAPPRSQPQGFPSLRAARTGWNTYEGVKVRVGIEAKSDSAAVNDREDWGWRDDDDDAETGPGARIHSETREPSPPPRTGGGVIATAAAAPPPSTPLSDVAKNVAKDGWSGDDDPFGSGVAVAAGGIGLSGAPSALSGSAAEPTTRFTMLADLQEMYAAEMEMRAQLVQLL</sequence>
<feature type="compositionally biased region" description="Low complexity" evidence="1">
    <location>
        <begin position="71"/>
        <end position="82"/>
    </location>
</feature>
<gene>
    <name evidence="3" type="ORF">CGC21_1400</name>
</gene>
<dbReference type="VEuPathDB" id="TriTrypDB:LDHU3_15.1460"/>
<feature type="compositionally biased region" description="Polar residues" evidence="1">
    <location>
        <begin position="2867"/>
        <end position="2876"/>
    </location>
</feature>
<dbReference type="Proteomes" id="UP000318447">
    <property type="component" value="Unassembled WGS sequence"/>
</dbReference>
<accession>A0A504XJE8</accession>
<feature type="region of interest" description="Disordered" evidence="1">
    <location>
        <begin position="1250"/>
        <end position="1272"/>
    </location>
</feature>
<feature type="compositionally biased region" description="Low complexity" evidence="1">
    <location>
        <begin position="1628"/>
        <end position="1638"/>
    </location>
</feature>
<feature type="domain" description="Cyclic nucleotide-binding" evidence="2">
    <location>
        <begin position="295"/>
        <end position="344"/>
    </location>
</feature>
<feature type="region of interest" description="Disordered" evidence="1">
    <location>
        <begin position="1"/>
        <end position="29"/>
    </location>
</feature>
<reference evidence="4" key="1">
    <citation type="submission" date="2019-02" db="EMBL/GenBank/DDBJ databases">
        <title>FDA dAtabase for Regulatory Grade micrObial Sequences (FDA-ARGOS): Supporting development and validation of Infectious Disease Dx tests.</title>
        <authorList>
            <person name="Duncan R."/>
            <person name="Fisher C."/>
            <person name="Tallon L."/>
            <person name="Sadzewicz L."/>
            <person name="Sengamalay N."/>
            <person name="Ott S."/>
            <person name="Godinez A."/>
            <person name="Nagaraj S."/>
            <person name="Vavikolanu K."/>
            <person name="Nadendla S."/>
            <person name="Aluvathingal J."/>
            <person name="Sichtig H."/>
        </authorList>
    </citation>
    <scope>NUCLEOTIDE SEQUENCE [LARGE SCALE GENOMIC DNA]</scope>
    <source>
        <strain evidence="4">FDAARGOS_361</strain>
    </source>
</reference>
<feature type="compositionally biased region" description="Polar residues" evidence="1">
    <location>
        <begin position="83"/>
        <end position="94"/>
    </location>
</feature>
<dbReference type="EMBL" id="RHLC01000033">
    <property type="protein sequence ID" value="TPP47698.1"/>
    <property type="molecule type" value="Genomic_DNA"/>
</dbReference>
<dbReference type="InterPro" id="IPR000595">
    <property type="entry name" value="cNMP-bd_dom"/>
</dbReference>
<evidence type="ECO:0000313" key="4">
    <source>
        <dbReference type="Proteomes" id="UP000318447"/>
    </source>
</evidence>
<dbReference type="VEuPathDB" id="TriTrypDB:LdBPK_151160.1"/>
<dbReference type="SUPFAM" id="SSF51206">
    <property type="entry name" value="cAMP-binding domain-like"/>
    <property type="match status" value="1"/>
</dbReference>
<feature type="compositionally biased region" description="Low complexity" evidence="1">
    <location>
        <begin position="3302"/>
        <end position="3312"/>
    </location>
</feature>
<dbReference type="InterPro" id="IPR018490">
    <property type="entry name" value="cNMP-bd_dom_sf"/>
</dbReference>
<dbReference type="Gene3D" id="2.60.120.10">
    <property type="entry name" value="Jelly Rolls"/>
    <property type="match status" value="1"/>
</dbReference>
<dbReference type="PROSITE" id="PS50042">
    <property type="entry name" value="CNMP_BINDING_3"/>
    <property type="match status" value="1"/>
</dbReference>
<feature type="compositionally biased region" description="Basic residues" evidence="1">
    <location>
        <begin position="3611"/>
        <end position="3620"/>
    </location>
</feature>
<organism evidence="3 4">
    <name type="scientific">Leishmania donovani</name>
    <dbReference type="NCBI Taxonomy" id="5661"/>
    <lineage>
        <taxon>Eukaryota</taxon>
        <taxon>Discoba</taxon>
        <taxon>Euglenozoa</taxon>
        <taxon>Kinetoplastea</taxon>
        <taxon>Metakinetoplastina</taxon>
        <taxon>Trypanosomatida</taxon>
        <taxon>Trypanosomatidae</taxon>
        <taxon>Leishmaniinae</taxon>
        <taxon>Leishmania</taxon>
    </lineage>
</organism>
<proteinExistence type="predicted"/>
<evidence type="ECO:0000259" key="2">
    <source>
        <dbReference type="PROSITE" id="PS50042"/>
    </source>
</evidence>
<feature type="region of interest" description="Disordered" evidence="1">
    <location>
        <begin position="950"/>
        <end position="987"/>
    </location>
</feature>
<comment type="caution">
    <text evidence="3">The sequence shown here is derived from an EMBL/GenBank/DDBJ whole genome shotgun (WGS) entry which is preliminary data.</text>
</comment>
<dbReference type="Pfam" id="PF21850">
    <property type="entry name" value="DUF6909"/>
    <property type="match status" value="2"/>
</dbReference>
<feature type="region of interest" description="Disordered" evidence="1">
    <location>
        <begin position="3534"/>
        <end position="3628"/>
    </location>
</feature>
<feature type="region of interest" description="Disordered" evidence="1">
    <location>
        <begin position="3950"/>
        <end position="3977"/>
    </location>
</feature>
<feature type="compositionally biased region" description="Polar residues" evidence="1">
    <location>
        <begin position="1"/>
        <end position="17"/>
    </location>
</feature>
<feature type="compositionally biased region" description="Low complexity" evidence="1">
    <location>
        <begin position="1250"/>
        <end position="1269"/>
    </location>
</feature>
<feature type="region of interest" description="Disordered" evidence="1">
    <location>
        <begin position="160"/>
        <end position="200"/>
    </location>
</feature>
<feature type="compositionally biased region" description="Low complexity" evidence="1">
    <location>
        <begin position="3278"/>
        <end position="3288"/>
    </location>
</feature>
<feature type="region of interest" description="Disordered" evidence="1">
    <location>
        <begin position="2864"/>
        <end position="2909"/>
    </location>
</feature>
<dbReference type="VEuPathDB" id="TriTrypDB:LdBPK_151170.1"/>
<feature type="region of interest" description="Disordered" evidence="1">
    <location>
        <begin position="61"/>
        <end position="107"/>
    </location>
</feature>
<feature type="region of interest" description="Disordered" evidence="1">
    <location>
        <begin position="3773"/>
        <end position="3830"/>
    </location>
</feature>
<protein>
    <submittedName>
        <fullName evidence="3">Cyclic nucleotide-binding domain family protein</fullName>
    </submittedName>
</protein>
<feature type="compositionally biased region" description="Low complexity" evidence="1">
    <location>
        <begin position="3558"/>
        <end position="3574"/>
    </location>
</feature>
<dbReference type="VEuPathDB" id="TriTrypDB:LDHU3_15.1470"/>
<feature type="region of interest" description="Disordered" evidence="1">
    <location>
        <begin position="1603"/>
        <end position="1639"/>
    </location>
</feature>
<feature type="region of interest" description="Disordered" evidence="1">
    <location>
        <begin position="3278"/>
        <end position="3315"/>
    </location>
</feature>
<feature type="region of interest" description="Disordered" evidence="1">
    <location>
        <begin position="3845"/>
        <end position="3872"/>
    </location>
</feature>
<dbReference type="VEuPathDB" id="TriTrypDB:LdCL_150017200"/>
<feature type="compositionally biased region" description="Polar residues" evidence="1">
    <location>
        <begin position="2803"/>
        <end position="2812"/>
    </location>
</feature>
<dbReference type="CDD" id="cd00038">
    <property type="entry name" value="CAP_ED"/>
    <property type="match status" value="1"/>
</dbReference>
<feature type="region of interest" description="Disordered" evidence="1">
    <location>
        <begin position="3734"/>
        <end position="3757"/>
    </location>
</feature>
<name>A0A504XJE8_LEIDO</name>
<feature type="compositionally biased region" description="Basic and acidic residues" evidence="1">
    <location>
        <begin position="4000"/>
        <end position="4014"/>
    </location>
</feature>
<feature type="region of interest" description="Disordered" evidence="1">
    <location>
        <begin position="4000"/>
        <end position="4046"/>
    </location>
</feature>
<evidence type="ECO:0000313" key="3">
    <source>
        <dbReference type="EMBL" id="TPP47698.1"/>
    </source>
</evidence>
<feature type="compositionally biased region" description="Polar residues" evidence="1">
    <location>
        <begin position="3545"/>
        <end position="3557"/>
    </location>
</feature>
<evidence type="ECO:0000256" key="1">
    <source>
        <dbReference type="SAM" id="MobiDB-lite"/>
    </source>
</evidence>
<feature type="region of interest" description="Disordered" evidence="1">
    <location>
        <begin position="2794"/>
        <end position="2814"/>
    </location>
</feature>
<feature type="compositionally biased region" description="Polar residues" evidence="1">
    <location>
        <begin position="179"/>
        <end position="193"/>
    </location>
</feature>
<dbReference type="VEuPathDB" id="TriTrypDB:LdCL_150017100"/>
<dbReference type="InterPro" id="IPR054204">
    <property type="entry name" value="DUF6909"/>
</dbReference>
<feature type="region of interest" description="Disordered" evidence="1">
    <location>
        <begin position="3909"/>
        <end position="3933"/>
    </location>
</feature>
<dbReference type="InterPro" id="IPR014710">
    <property type="entry name" value="RmlC-like_jellyroll"/>
</dbReference>